<gene>
    <name evidence="1" type="ORF">AVDCRST_MAG64-1115</name>
</gene>
<dbReference type="InterPro" id="IPR036249">
    <property type="entry name" value="Thioredoxin-like_sf"/>
</dbReference>
<evidence type="ECO:0008006" key="2">
    <source>
        <dbReference type="Google" id="ProtNLM"/>
    </source>
</evidence>
<dbReference type="SUPFAM" id="SSF52833">
    <property type="entry name" value="Thioredoxin-like"/>
    <property type="match status" value="1"/>
</dbReference>
<proteinExistence type="predicted"/>
<dbReference type="EMBL" id="CADCUQ010000243">
    <property type="protein sequence ID" value="CAA9387640.1"/>
    <property type="molecule type" value="Genomic_DNA"/>
</dbReference>
<dbReference type="AlphaFoldDB" id="A0A6J4NGR0"/>
<dbReference type="Gene3D" id="3.40.30.10">
    <property type="entry name" value="Glutaredoxin"/>
    <property type="match status" value="1"/>
</dbReference>
<protein>
    <recommendedName>
        <fullName evidence="2">Thioredoxin domain-containing protein</fullName>
    </recommendedName>
</protein>
<name>A0A6J4NGR0_9BACT</name>
<accession>A0A6J4NGR0</accession>
<organism evidence="1">
    <name type="scientific">uncultured Phycisphaerae bacterium</name>
    <dbReference type="NCBI Taxonomy" id="904963"/>
    <lineage>
        <taxon>Bacteria</taxon>
        <taxon>Pseudomonadati</taxon>
        <taxon>Planctomycetota</taxon>
        <taxon>Phycisphaerae</taxon>
        <taxon>environmental samples</taxon>
    </lineage>
</organism>
<reference evidence="1" key="1">
    <citation type="submission" date="2020-02" db="EMBL/GenBank/DDBJ databases">
        <authorList>
            <person name="Meier V. D."/>
        </authorList>
    </citation>
    <scope>NUCLEOTIDE SEQUENCE</scope>
    <source>
        <strain evidence="1">AVDCRST_MAG64</strain>
    </source>
</reference>
<sequence length="326" mass="35134">MKRSFVLGALTGVLVILVFLATRGRGTPEAASPVPTAAAAAPAVAWRTDLAAATAEARAAGKDVLVEFTVAGGAAPAAMLDLSVYDRPEFLQRVHDRFVPVRLTVRTDAAGAQNGNGRIVALAERLGVARIPSLVLMDADGRPYAAVETEEDEAATVDAQLKEIEAAITNRVERDAAFTRASESPGADRARHLDAALRRVGRFALPWYEPVVTEIVAVDADNTMRLRERYDTQLHAERLDRLVQEKVYPLIDLADFTAAAAALDEIVAAEKPPLAQEQTLIAFKGQLFHSMGRADEARRTLEKAYAMAPESDSGKRILAAIEQLTE</sequence>
<evidence type="ECO:0000313" key="1">
    <source>
        <dbReference type="EMBL" id="CAA9387640.1"/>
    </source>
</evidence>